<evidence type="ECO:0000256" key="1">
    <source>
        <dbReference type="SAM" id="MobiDB-lite"/>
    </source>
</evidence>
<dbReference type="WBParaSite" id="EVEC_0000277701-mRNA-1">
    <property type="protein sequence ID" value="EVEC_0000277701-mRNA-1"/>
    <property type="gene ID" value="EVEC_0000277701"/>
</dbReference>
<dbReference type="AlphaFoldDB" id="A0A0N4UYV4"/>
<evidence type="ECO:0000313" key="4">
    <source>
        <dbReference type="Proteomes" id="UP000274131"/>
    </source>
</evidence>
<feature type="region of interest" description="Disordered" evidence="1">
    <location>
        <begin position="112"/>
        <end position="143"/>
    </location>
</feature>
<feature type="region of interest" description="Disordered" evidence="1">
    <location>
        <begin position="49"/>
        <end position="90"/>
    </location>
</feature>
<sequence>MRSLLIFCLFLKGVYVEDRDSEKWFRTGLSTSIGNNRLITASNLKEPQFYANSSPGPSSPTPYASSYASLPNHSRIPRLQKNTGKGRELPREKLACAVGDLDSTSVANYKAGSDLRTSHGSRDDESSAVSKSGRRVTSRGLSQNKTAFTRLTVGGKESLPCFIDNSSRKEGPVREFLVKEIAGPHFFGGHFHEPHHKTCKRSANQQCFCHYGGGEPKIDVIVRSNRKEMERINWSEIPLHISFDE</sequence>
<evidence type="ECO:0000313" key="3">
    <source>
        <dbReference type="EMBL" id="VDD87342.1"/>
    </source>
</evidence>
<gene>
    <name evidence="3" type="ORF">EVEC_LOCUS2485</name>
</gene>
<reference evidence="5" key="1">
    <citation type="submission" date="2016-04" db="UniProtKB">
        <authorList>
            <consortium name="WormBaseParasite"/>
        </authorList>
    </citation>
    <scope>IDENTIFICATION</scope>
</reference>
<feature type="compositionally biased region" description="Low complexity" evidence="1">
    <location>
        <begin position="53"/>
        <end position="71"/>
    </location>
</feature>
<keyword evidence="4" id="KW-1185">Reference proteome</keyword>
<dbReference type="EMBL" id="UXUI01007389">
    <property type="protein sequence ID" value="VDD87342.1"/>
    <property type="molecule type" value="Genomic_DNA"/>
</dbReference>
<accession>A0A0N4UYV4</accession>
<feature type="chain" id="PRO_5043122562" evidence="2">
    <location>
        <begin position="17"/>
        <end position="245"/>
    </location>
</feature>
<evidence type="ECO:0000256" key="2">
    <source>
        <dbReference type="SAM" id="SignalP"/>
    </source>
</evidence>
<proteinExistence type="predicted"/>
<feature type="signal peptide" evidence="2">
    <location>
        <begin position="1"/>
        <end position="16"/>
    </location>
</feature>
<dbReference type="Proteomes" id="UP000274131">
    <property type="component" value="Unassembled WGS sequence"/>
</dbReference>
<name>A0A0N4UYV4_ENTVE</name>
<protein>
    <submittedName>
        <fullName evidence="3 5">Uncharacterized protein</fullName>
    </submittedName>
</protein>
<reference evidence="3 4" key="2">
    <citation type="submission" date="2018-10" db="EMBL/GenBank/DDBJ databases">
        <authorList>
            <consortium name="Pathogen Informatics"/>
        </authorList>
    </citation>
    <scope>NUCLEOTIDE SEQUENCE [LARGE SCALE GENOMIC DNA]</scope>
</reference>
<evidence type="ECO:0000313" key="5">
    <source>
        <dbReference type="WBParaSite" id="EVEC_0000277701-mRNA-1"/>
    </source>
</evidence>
<keyword evidence="2" id="KW-0732">Signal</keyword>
<feature type="compositionally biased region" description="Basic and acidic residues" evidence="1">
    <location>
        <begin position="116"/>
        <end position="125"/>
    </location>
</feature>
<organism evidence="5">
    <name type="scientific">Enterobius vermicularis</name>
    <name type="common">Human pinworm</name>
    <dbReference type="NCBI Taxonomy" id="51028"/>
    <lineage>
        <taxon>Eukaryota</taxon>
        <taxon>Metazoa</taxon>
        <taxon>Ecdysozoa</taxon>
        <taxon>Nematoda</taxon>
        <taxon>Chromadorea</taxon>
        <taxon>Rhabditida</taxon>
        <taxon>Spirurina</taxon>
        <taxon>Oxyuridomorpha</taxon>
        <taxon>Oxyuroidea</taxon>
        <taxon>Oxyuridae</taxon>
        <taxon>Enterobius</taxon>
    </lineage>
</organism>